<evidence type="ECO:0000256" key="1">
    <source>
        <dbReference type="SAM" id="Phobius"/>
    </source>
</evidence>
<keyword evidence="1" id="KW-0812">Transmembrane</keyword>
<accession>A0A177E539</accession>
<dbReference type="Proteomes" id="UP000076964">
    <property type="component" value="Unassembled WGS sequence"/>
</dbReference>
<name>A0A177E539_9BACT</name>
<dbReference type="EMBL" id="LSFI01000044">
    <property type="protein sequence ID" value="OAG27025.1"/>
    <property type="molecule type" value="Genomic_DNA"/>
</dbReference>
<gene>
    <name evidence="2" type="ORF">TH606_09090</name>
</gene>
<feature type="transmembrane region" description="Helical" evidence="1">
    <location>
        <begin position="230"/>
        <end position="247"/>
    </location>
</feature>
<organism evidence="2 3">
    <name type="scientific">Thermodesulfatator autotrophicus</name>
    <dbReference type="NCBI Taxonomy" id="1795632"/>
    <lineage>
        <taxon>Bacteria</taxon>
        <taxon>Pseudomonadati</taxon>
        <taxon>Thermodesulfobacteriota</taxon>
        <taxon>Thermodesulfobacteria</taxon>
        <taxon>Thermodesulfobacteriales</taxon>
        <taxon>Thermodesulfatatoraceae</taxon>
        <taxon>Thermodesulfatator</taxon>
    </lineage>
</organism>
<dbReference type="AlphaFoldDB" id="A0A177E539"/>
<proteinExistence type="predicted"/>
<dbReference type="RefSeq" id="WP_068543129.1">
    <property type="nucleotide sequence ID" value="NZ_LSFI01000044.1"/>
</dbReference>
<feature type="transmembrane region" description="Helical" evidence="1">
    <location>
        <begin position="161"/>
        <end position="188"/>
    </location>
</feature>
<comment type="caution">
    <text evidence="2">The sequence shown here is derived from an EMBL/GenBank/DDBJ whole genome shotgun (WGS) entry which is preliminary data.</text>
</comment>
<keyword evidence="3" id="KW-1185">Reference proteome</keyword>
<dbReference type="STRING" id="1795632.TH606_09090"/>
<feature type="transmembrane region" description="Helical" evidence="1">
    <location>
        <begin position="200"/>
        <end position="218"/>
    </location>
</feature>
<feature type="transmembrane region" description="Helical" evidence="1">
    <location>
        <begin position="12"/>
        <end position="31"/>
    </location>
</feature>
<reference evidence="2 3" key="1">
    <citation type="submission" date="2016-02" db="EMBL/GenBank/DDBJ databases">
        <title>Draft genome sequence of Thermodesulfatator sp. S606.</title>
        <authorList>
            <person name="Lai Q."/>
            <person name="Cao J."/>
            <person name="Dupont S."/>
            <person name="Shao Z."/>
            <person name="Jebbar M."/>
            <person name="Alain K."/>
        </authorList>
    </citation>
    <scope>NUCLEOTIDE SEQUENCE [LARGE SCALE GENOMIC DNA]</scope>
    <source>
        <strain evidence="2 3">S606</strain>
    </source>
</reference>
<evidence type="ECO:0000313" key="3">
    <source>
        <dbReference type="Proteomes" id="UP000076964"/>
    </source>
</evidence>
<sequence>MKELVELIKLSFYRLFMPIAVGISFVTLVAFSKIKIFPTNDNYINIFLKNFSQNGIQVLTIENMELILPGFLLILIFLILCFVIGEIFSILGEMIINLFFSYSPIFPLIRNHLNNNKDITFLMERISPYLDKWLSYKDFVDAIGRENIIEISEVHFVMSRFFAGLMAVSLATIHILVPCIFAIIAFIMTIICRRFKINKILNFAYILILFVSFLELFFLKTSDFKSIKDILGSLLFTFFFFLASIYYRSHANLLNLAIIEDKNVR</sequence>
<keyword evidence="1" id="KW-1133">Transmembrane helix</keyword>
<evidence type="ECO:0000313" key="2">
    <source>
        <dbReference type="EMBL" id="OAG27025.1"/>
    </source>
</evidence>
<protein>
    <submittedName>
        <fullName evidence="2">Uncharacterized protein</fullName>
    </submittedName>
</protein>
<feature type="transmembrane region" description="Helical" evidence="1">
    <location>
        <begin position="66"/>
        <end position="88"/>
    </location>
</feature>
<keyword evidence="1" id="KW-0472">Membrane</keyword>